<comment type="caution">
    <text evidence="2">The sequence shown here is derived from an EMBL/GenBank/DDBJ whole genome shotgun (WGS) entry which is preliminary data.</text>
</comment>
<protein>
    <submittedName>
        <fullName evidence="2">Uncharacterized protein</fullName>
    </submittedName>
</protein>
<dbReference type="EMBL" id="SRPW01003675">
    <property type="protein sequence ID" value="KAG5986345.1"/>
    <property type="molecule type" value="Genomic_DNA"/>
</dbReference>
<dbReference type="OrthoDB" id="5241662at2759"/>
<keyword evidence="3" id="KW-1185">Reference proteome</keyword>
<keyword evidence="1" id="KW-0472">Membrane</keyword>
<dbReference type="AlphaFoldDB" id="A0A9P7N416"/>
<keyword evidence="1" id="KW-1133">Transmembrane helix</keyword>
<gene>
    <name evidence="2" type="ORF">E4U43_005553</name>
</gene>
<evidence type="ECO:0000313" key="2">
    <source>
        <dbReference type="EMBL" id="KAG5986345.1"/>
    </source>
</evidence>
<reference evidence="2" key="1">
    <citation type="journal article" date="2020" name="bioRxiv">
        <title>Whole genome comparisons of ergot fungi reveals the divergence and evolution of species within the genus Claviceps are the result of varying mechanisms driving genome evolution and host range expansion.</title>
        <authorList>
            <person name="Wyka S.A."/>
            <person name="Mondo S.J."/>
            <person name="Liu M."/>
            <person name="Dettman J."/>
            <person name="Nalam V."/>
            <person name="Broders K.D."/>
        </authorList>
    </citation>
    <scope>NUCLEOTIDE SEQUENCE</scope>
    <source>
        <strain evidence="2">CCC 602</strain>
    </source>
</reference>
<feature type="non-terminal residue" evidence="2">
    <location>
        <position position="57"/>
    </location>
</feature>
<sequence length="57" mass="6193">MDNPTPDKPSSSHVLHTPVWVTVVRGFQVFLSLVVLGLAGTLMHDLYLDEFGLAVAT</sequence>
<evidence type="ECO:0000313" key="3">
    <source>
        <dbReference type="Proteomes" id="UP000748025"/>
    </source>
</evidence>
<feature type="transmembrane region" description="Helical" evidence="1">
    <location>
        <begin position="20"/>
        <end position="39"/>
    </location>
</feature>
<evidence type="ECO:0000256" key="1">
    <source>
        <dbReference type="SAM" id="Phobius"/>
    </source>
</evidence>
<name>A0A9P7N416_9HYPO</name>
<dbReference type="Proteomes" id="UP000748025">
    <property type="component" value="Unassembled WGS sequence"/>
</dbReference>
<accession>A0A9P7N416</accession>
<organism evidence="2 3">
    <name type="scientific">Claviceps pusilla</name>
    <dbReference type="NCBI Taxonomy" id="123648"/>
    <lineage>
        <taxon>Eukaryota</taxon>
        <taxon>Fungi</taxon>
        <taxon>Dikarya</taxon>
        <taxon>Ascomycota</taxon>
        <taxon>Pezizomycotina</taxon>
        <taxon>Sordariomycetes</taxon>
        <taxon>Hypocreomycetidae</taxon>
        <taxon>Hypocreales</taxon>
        <taxon>Clavicipitaceae</taxon>
        <taxon>Claviceps</taxon>
    </lineage>
</organism>
<proteinExistence type="predicted"/>
<keyword evidence="1" id="KW-0812">Transmembrane</keyword>